<evidence type="ECO:0000313" key="2">
    <source>
        <dbReference type="EMBL" id="KUK45995.1"/>
    </source>
</evidence>
<evidence type="ECO:0000313" key="3">
    <source>
        <dbReference type="Proteomes" id="UP000064249"/>
    </source>
</evidence>
<dbReference type="PANTHER" id="PTHR12558:SF13">
    <property type="entry name" value="CELL DIVISION CYCLE PROTEIN 27 HOMOLOG"/>
    <property type="match status" value="1"/>
</dbReference>
<feature type="repeat" description="TPR" evidence="1">
    <location>
        <begin position="557"/>
        <end position="590"/>
    </location>
</feature>
<dbReference type="PROSITE" id="PS50005">
    <property type="entry name" value="TPR"/>
    <property type="match status" value="3"/>
</dbReference>
<dbReference type="Pfam" id="PF14559">
    <property type="entry name" value="TPR_19"/>
    <property type="match status" value="2"/>
</dbReference>
<dbReference type="Proteomes" id="UP000064249">
    <property type="component" value="Unassembled WGS sequence"/>
</dbReference>
<dbReference type="Gene3D" id="1.25.40.10">
    <property type="entry name" value="Tetratricopeptide repeat domain"/>
    <property type="match status" value="3"/>
</dbReference>
<reference evidence="2 3" key="1">
    <citation type="journal article" date="2015" name="MBio">
        <title>Genome-Resolved Metagenomic Analysis Reveals Roles for Candidate Phyla and Other Microbial Community Members in Biogeochemical Transformations in Oil Reservoirs.</title>
        <authorList>
            <person name="Hu P."/>
            <person name="Tom L."/>
            <person name="Singh A."/>
            <person name="Thomas B.C."/>
            <person name="Baker B.J."/>
            <person name="Piceno Y.M."/>
            <person name="Andersen G.L."/>
            <person name="Banfield J.F."/>
        </authorList>
    </citation>
    <scope>NUCLEOTIDE SEQUENCE [LARGE SCALE GENOMIC DNA]</scope>
    <source>
        <strain evidence="2">46_16</strain>
    </source>
</reference>
<protein>
    <recommendedName>
        <fullName evidence="4">Tetratricopeptide repeat protein</fullName>
    </recommendedName>
</protein>
<evidence type="ECO:0008006" key="4">
    <source>
        <dbReference type="Google" id="ProtNLM"/>
    </source>
</evidence>
<evidence type="ECO:0000256" key="1">
    <source>
        <dbReference type="PROSITE-ProRule" id="PRU00339"/>
    </source>
</evidence>
<feature type="repeat" description="TPR" evidence="1">
    <location>
        <begin position="625"/>
        <end position="658"/>
    </location>
</feature>
<sequence>MPLEGLLDLIRKQFSPEQRQMIVSSLQQDSLVWQFAQDEETSLPYFQSYASDIASFSPGRIGSWLIGNATGQDLENLEDIDFQIPEEIYQRSSQTLETLSNTGLPPADLTSAGLLALSVREFRRSNGHWQGIAVELFEKSKIVDVQKFFRIWRTPFACLFSYSPDFNDLILDFLNSDKEFLAKAAVPLSVHAHLANPIESGNRLDQLFQLYVNRSQDLQLDSLKWLEIFHRFDLRKKLAKSYLETKKNIDFSAGVYSEIEAFKALNQETDPLEKQIRYSLPEDLNRLAAYYYYSGDEQRSSETYQLSSDLLKFLESQTMFQSINSQKGQTSPTSWMGLIASLPNSKTVKHFYIKTLIELGNLDEAEEKLDFLSDSEEKHILKTRIEQNKNDKVRIDTNQVNIKQKEKSDFPSYYVHNAQFDKVGYLLQMLEAQKDNQAIIKFADDILKNQFQNLDIVKKIRDVYEKSQLFDKALTLTSYLELRQPDNNDNQRALARLYSKNNRWEDTFATSQAFIKSTPTPAVEDLEIFAESALKTNRVDIAISVCQNILKKDAHNTKALILLGESFMHKGDIIKAIQHMENVVEMIPEEPETWLTLARLWDHNGQKDRSFEILNKGVLALPGEPKLLRSYGKALLDRKSPSEALPYLEKAYEIDPEDLQGSLVLADAHHQLGHFDAAWHLLAPFEETYPQYPAVSKLLGKVMLDTGREKSAEPVLIFAADQYPEDIDIVLTAARLIINKFENSFEEVSEDNLVRIYEILKKALDISPSRKVLKLHLADIERLSGNFQTALDQYKALSDELSNEKSSINWRLNYGIGKTSIALGEYDMGLAALQDAGSEQPENLLIIHGLVEAYQAANLQSKAMDLANTALRLAPQDITNILWFANFKTKNNEPEEAVNALREALRINPDKHQLKLWLAKILLSIGDHEEAKQILSDLTNLDDTSPEDLHQAAYTCVRMNELALAVEALEKAVERSTTFSPIRVLDLSAAYTLVDQEKKALDLFNHTQDYHDIYPQISLMKSDILTHLGQYQIAFNTLKSIEDTVMEGLQNNGGVNKDTSPLLYTYDFTISGYLYRMGQLNLALGDFTSALAYLTQAADIKPADEQIRHAIFETQLQLFNFDEIQKASVENHKDGTESDSLGVNQLDIICSKAEILVLQGEMENAAALINGLSSSSRSYPRYLAVQSQLASYRGDLDLAKDYFNDAVIAYKNTLEGMQSKSLPIILRKIRNLISIADAALAQDDNITAIQTHQQAWQELDNQPFNNWRFAQCLIKSAEYQQIAKALLITNHSPGESVLSKDYENIAKKIVNSLKDHLPEEIFICCQARMTAAYSGEWPMRLSTEVCLNAPETAASVLLFTQDANLADKIADIYPNNPHILQAYAIYALKN</sequence>
<feature type="non-terminal residue" evidence="2">
    <location>
        <position position="1390"/>
    </location>
</feature>
<dbReference type="InterPro" id="IPR019734">
    <property type="entry name" value="TPR_rpt"/>
</dbReference>
<feature type="repeat" description="TPR" evidence="1">
    <location>
        <begin position="1071"/>
        <end position="1104"/>
    </location>
</feature>
<comment type="caution">
    <text evidence="2">The sequence shown here is derived from an EMBL/GenBank/DDBJ whole genome shotgun (WGS) entry which is preliminary data.</text>
</comment>
<dbReference type="SUPFAM" id="SSF48452">
    <property type="entry name" value="TPR-like"/>
    <property type="match status" value="3"/>
</dbReference>
<dbReference type="SMART" id="SM00028">
    <property type="entry name" value="TPR"/>
    <property type="match status" value="11"/>
</dbReference>
<accession>A0A101FX33</accession>
<dbReference type="InterPro" id="IPR011990">
    <property type="entry name" value="TPR-like_helical_dom_sf"/>
</dbReference>
<dbReference type="EMBL" id="LGFU01000095">
    <property type="protein sequence ID" value="KUK45995.1"/>
    <property type="molecule type" value="Genomic_DNA"/>
</dbReference>
<name>A0A101FX33_9CHLR</name>
<organism evidence="2 3">
    <name type="scientific">Anaerolinea thermophila</name>
    <dbReference type="NCBI Taxonomy" id="167964"/>
    <lineage>
        <taxon>Bacteria</taxon>
        <taxon>Bacillati</taxon>
        <taxon>Chloroflexota</taxon>
        <taxon>Anaerolineae</taxon>
        <taxon>Anaerolineales</taxon>
        <taxon>Anaerolineaceae</taxon>
        <taxon>Anaerolinea</taxon>
    </lineage>
</organism>
<keyword evidence="1" id="KW-0802">TPR repeat</keyword>
<gene>
    <name evidence="2" type="ORF">XD73_1131</name>
</gene>
<proteinExistence type="predicted"/>
<dbReference type="PANTHER" id="PTHR12558">
    <property type="entry name" value="CELL DIVISION CYCLE 16,23,27"/>
    <property type="match status" value="1"/>
</dbReference>
<dbReference type="Pfam" id="PF13181">
    <property type="entry name" value="TPR_8"/>
    <property type="match status" value="1"/>
</dbReference>